<dbReference type="InterPro" id="IPR005331">
    <property type="entry name" value="Sulfotransferase"/>
</dbReference>
<dbReference type="EC" id="2.8.2.-" evidence="9"/>
<name>A0A8B6CMY7_MYTGA</name>
<keyword evidence="6 9" id="KW-0333">Golgi apparatus</keyword>
<evidence type="ECO:0000256" key="9">
    <source>
        <dbReference type="RuleBase" id="RU364020"/>
    </source>
</evidence>
<keyword evidence="3 9" id="KW-0808">Transferase</keyword>
<dbReference type="GO" id="GO:0008146">
    <property type="term" value="F:sulfotransferase activity"/>
    <property type="evidence" value="ECO:0007669"/>
    <property type="project" value="InterPro"/>
</dbReference>
<keyword evidence="4" id="KW-0812">Transmembrane</keyword>
<evidence type="ECO:0000256" key="5">
    <source>
        <dbReference type="ARBA" id="ARBA00022989"/>
    </source>
</evidence>
<evidence type="ECO:0000256" key="6">
    <source>
        <dbReference type="ARBA" id="ARBA00023034"/>
    </source>
</evidence>
<keyword evidence="9" id="KW-0119">Carbohydrate metabolism</keyword>
<keyword evidence="9" id="KW-0735">Signal-anchor</keyword>
<dbReference type="PANTHER" id="PTHR12137:SF54">
    <property type="entry name" value="CARBOHYDRATE SULFOTRANSFERASE"/>
    <property type="match status" value="1"/>
</dbReference>
<dbReference type="EMBL" id="UYJE01002109">
    <property type="protein sequence ID" value="VDI07848.1"/>
    <property type="molecule type" value="Genomic_DNA"/>
</dbReference>
<keyword evidence="11" id="KW-1185">Reference proteome</keyword>
<comment type="caution">
    <text evidence="10">The sequence shown here is derived from an EMBL/GenBank/DDBJ whole genome shotgun (WGS) entry which is preliminary data.</text>
</comment>
<evidence type="ECO:0000256" key="1">
    <source>
        <dbReference type="ARBA" id="ARBA00004323"/>
    </source>
</evidence>
<evidence type="ECO:0000256" key="3">
    <source>
        <dbReference type="ARBA" id="ARBA00022679"/>
    </source>
</evidence>
<dbReference type="Proteomes" id="UP000596742">
    <property type="component" value="Unassembled WGS sequence"/>
</dbReference>
<reference evidence="10" key="1">
    <citation type="submission" date="2018-11" db="EMBL/GenBank/DDBJ databases">
        <authorList>
            <person name="Alioto T."/>
            <person name="Alioto T."/>
        </authorList>
    </citation>
    <scope>NUCLEOTIDE SEQUENCE</scope>
</reference>
<proteinExistence type="inferred from homology"/>
<comment type="similarity">
    <text evidence="2 9">Belongs to the sulfotransferase 2 family.</text>
</comment>
<keyword evidence="7" id="KW-0472">Membrane</keyword>
<dbReference type="PANTHER" id="PTHR12137">
    <property type="entry name" value="CARBOHYDRATE SULFOTRANSFERASE"/>
    <property type="match status" value="1"/>
</dbReference>
<comment type="subcellular location">
    <subcellularLocation>
        <location evidence="1 9">Golgi apparatus membrane</location>
        <topology evidence="1 9">Single-pass type II membrane protein</topology>
    </subcellularLocation>
</comment>
<keyword evidence="5" id="KW-1133">Transmembrane helix</keyword>
<keyword evidence="8 9" id="KW-0325">Glycoprotein</keyword>
<evidence type="ECO:0000256" key="7">
    <source>
        <dbReference type="ARBA" id="ARBA00023136"/>
    </source>
</evidence>
<evidence type="ECO:0000256" key="2">
    <source>
        <dbReference type="ARBA" id="ARBA00006339"/>
    </source>
</evidence>
<dbReference type="AlphaFoldDB" id="A0A8B6CMY7"/>
<dbReference type="InterPro" id="IPR018011">
    <property type="entry name" value="Carb_sulfotrans_8-10"/>
</dbReference>
<organism evidence="10 11">
    <name type="scientific">Mytilus galloprovincialis</name>
    <name type="common">Mediterranean mussel</name>
    <dbReference type="NCBI Taxonomy" id="29158"/>
    <lineage>
        <taxon>Eukaryota</taxon>
        <taxon>Metazoa</taxon>
        <taxon>Spiralia</taxon>
        <taxon>Lophotrochozoa</taxon>
        <taxon>Mollusca</taxon>
        <taxon>Bivalvia</taxon>
        <taxon>Autobranchia</taxon>
        <taxon>Pteriomorphia</taxon>
        <taxon>Mytilida</taxon>
        <taxon>Mytiloidea</taxon>
        <taxon>Mytilidae</taxon>
        <taxon>Mytilinae</taxon>
        <taxon>Mytilus</taxon>
    </lineage>
</organism>
<evidence type="ECO:0000256" key="4">
    <source>
        <dbReference type="ARBA" id="ARBA00022692"/>
    </source>
</evidence>
<dbReference type="GO" id="GO:0000139">
    <property type="term" value="C:Golgi membrane"/>
    <property type="evidence" value="ECO:0007669"/>
    <property type="project" value="UniProtKB-SubCell"/>
</dbReference>
<evidence type="ECO:0000313" key="10">
    <source>
        <dbReference type="EMBL" id="VDI07848.1"/>
    </source>
</evidence>
<evidence type="ECO:0000256" key="8">
    <source>
        <dbReference type="ARBA" id="ARBA00023180"/>
    </source>
</evidence>
<dbReference type="OrthoDB" id="6072921at2759"/>
<accession>A0A8B6CMY7</accession>
<evidence type="ECO:0000313" key="11">
    <source>
        <dbReference type="Proteomes" id="UP000596742"/>
    </source>
</evidence>
<gene>
    <name evidence="10" type="ORF">MGAL_10B063652</name>
</gene>
<protein>
    <recommendedName>
        <fullName evidence="9">Carbohydrate sulfotransferase</fullName>
        <ecNumber evidence="9">2.8.2.-</ecNumber>
    </recommendedName>
</protein>
<dbReference type="Pfam" id="PF03567">
    <property type="entry name" value="Sulfotransfer_2"/>
    <property type="match status" value="1"/>
</dbReference>
<dbReference type="GO" id="GO:0016051">
    <property type="term" value="P:carbohydrate biosynthetic process"/>
    <property type="evidence" value="ECO:0007669"/>
    <property type="project" value="InterPro"/>
</dbReference>
<sequence length="257" mass="30318">MEQIFLQNITPLRKITYIKTKSFVSTVSVNTKSNRNIENVLSNRSVPSLTDAELKQIKRTWYNSPIVVMKYRLIFFWNEKSGCSFWKSLLQYIQGLKRDDMHNPYVNGLKYLINFEDNDIISMMYNDSWTKAVFVREPRERMLSSYLDKGLNDGFIMVNCKRTVKTFSEFLELAKQCPNAHWESQVRAPKYFYKKMMIGKMADISTFTEKLLTKIGAWNETVKIWLHSKDSEKKSRSHAQNAGENCYNITTIRNYKM</sequence>